<name>A0A8J2WYR9_9STRA</name>
<protein>
    <submittedName>
        <fullName evidence="2">Uncharacterized protein</fullName>
    </submittedName>
</protein>
<dbReference type="EMBL" id="CAKKNE010000004">
    <property type="protein sequence ID" value="CAH0373867.1"/>
    <property type="molecule type" value="Genomic_DNA"/>
</dbReference>
<evidence type="ECO:0000313" key="3">
    <source>
        <dbReference type="Proteomes" id="UP000789595"/>
    </source>
</evidence>
<feature type="transmembrane region" description="Helical" evidence="1">
    <location>
        <begin position="262"/>
        <end position="281"/>
    </location>
</feature>
<sequence length="728" mass="78143">MAEAAEPTKNDVIDMAQARPERKLLENPLTWWGDTPWLLWNFNYGGIGGIWAGAGEAEALGELFFDCLATLLSVTDLMLGFFLNVLVYNGAAGISEEYAQAISDRYTTLYYERCIPGVSIGLLFGNVYYAYMAGRLAYKENRDDVTAQPYGINTTGAFITLGAINLEALFAQVFDQKNIDKVFGSGNDDGNPAEAGHDAADKAFAIAVAANFVTGIFEILGCLFAEPIRAVIPPPAYYSLLTGVGFVYLAFKPMIEIAAEPIVCLVPLLIVVCGFFGGVKYKIGKSFTIPIAVVAILASIIFGWAGGCAHKNGAVEMYNYGDSWSEVADKTDGIVFFGHRSGNPGNRRMYGNSKKYSTCAGTSKHDASYAYRTFAGDVSSWGGGIFTDVGTGIGEIGVYMGLILVVAVVGFAASLAGVESASAAGDDYPMAETLVIDGVGTCLGALFGSFYGTTVYIGHPIHKTLGAKRGYSVINGVIYFIFLTSGMFATIYSVIPGCANGALLIFVGLLICRQAIEDNPPDYYPAIFFGLFPCLCNWAKLRIDPGVTWNNYARAWLEDDFILEQYGKGGTSAGPGKWWDSADAGNWGAVGMGIEMMGQGGGEWFTLIITSIFCYCTDRNFKAGAIMCAIATFLQLVTGIPTVFNATTYANDGTPKMGPERIGYYPKKNKDTNFSWMWTVAFAMSTGFFLIHFALQRAGIIDPPIVREKPGGPSKAAVADAKSDIVEA</sequence>
<gene>
    <name evidence="2" type="ORF">PECAL_4P11100</name>
</gene>
<evidence type="ECO:0000313" key="2">
    <source>
        <dbReference type="EMBL" id="CAH0373867.1"/>
    </source>
</evidence>
<feature type="transmembrane region" description="Helical" evidence="1">
    <location>
        <begin position="470"/>
        <end position="488"/>
    </location>
</feature>
<organism evidence="2 3">
    <name type="scientific">Pelagomonas calceolata</name>
    <dbReference type="NCBI Taxonomy" id="35677"/>
    <lineage>
        <taxon>Eukaryota</taxon>
        <taxon>Sar</taxon>
        <taxon>Stramenopiles</taxon>
        <taxon>Ochrophyta</taxon>
        <taxon>Pelagophyceae</taxon>
        <taxon>Pelagomonadales</taxon>
        <taxon>Pelagomonadaceae</taxon>
        <taxon>Pelagomonas</taxon>
    </lineage>
</organism>
<accession>A0A8J2WYR9</accession>
<dbReference type="AlphaFoldDB" id="A0A8J2WYR9"/>
<dbReference type="PANTHER" id="PTHR31610:SF0">
    <property type="entry name" value="SLC26A_SULP TRANSPORTER DOMAIN-CONTAINING PROTEIN"/>
    <property type="match status" value="1"/>
</dbReference>
<feature type="transmembrane region" description="Helical" evidence="1">
    <location>
        <begin position="676"/>
        <end position="695"/>
    </location>
</feature>
<keyword evidence="3" id="KW-1185">Reference proteome</keyword>
<comment type="caution">
    <text evidence="2">The sequence shown here is derived from an EMBL/GenBank/DDBJ whole genome shotgun (WGS) entry which is preliminary data.</text>
</comment>
<feature type="transmembrane region" description="Helical" evidence="1">
    <location>
        <begin position="287"/>
        <end position="307"/>
    </location>
</feature>
<keyword evidence="1" id="KW-0812">Transmembrane</keyword>
<dbReference type="PANTHER" id="PTHR31610">
    <property type="entry name" value="SLR0360 PROTEIN"/>
    <property type="match status" value="1"/>
</dbReference>
<feature type="transmembrane region" description="Helical" evidence="1">
    <location>
        <begin position="623"/>
        <end position="644"/>
    </location>
</feature>
<keyword evidence="1" id="KW-1133">Transmembrane helix</keyword>
<feature type="transmembrane region" description="Helical" evidence="1">
    <location>
        <begin position="438"/>
        <end position="458"/>
    </location>
</feature>
<dbReference type="OrthoDB" id="8068875at2759"/>
<keyword evidence="1" id="KW-0472">Membrane</keyword>
<proteinExistence type="predicted"/>
<reference evidence="2" key="1">
    <citation type="submission" date="2021-11" db="EMBL/GenBank/DDBJ databases">
        <authorList>
            <consortium name="Genoscope - CEA"/>
            <person name="William W."/>
        </authorList>
    </citation>
    <scope>NUCLEOTIDE SEQUENCE</scope>
</reference>
<feature type="transmembrane region" description="Helical" evidence="1">
    <location>
        <begin position="236"/>
        <end position="255"/>
    </location>
</feature>
<evidence type="ECO:0000256" key="1">
    <source>
        <dbReference type="SAM" id="Phobius"/>
    </source>
</evidence>
<feature type="transmembrane region" description="Helical" evidence="1">
    <location>
        <begin position="396"/>
        <end position="418"/>
    </location>
</feature>
<dbReference type="Proteomes" id="UP000789595">
    <property type="component" value="Unassembled WGS sequence"/>
</dbReference>